<dbReference type="InterPro" id="IPR045851">
    <property type="entry name" value="AMP-bd_C_sf"/>
</dbReference>
<proteinExistence type="inferred from homology"/>
<dbReference type="InterPro" id="IPR042099">
    <property type="entry name" value="ANL_N_sf"/>
</dbReference>
<feature type="domain" description="AMP-binding enzyme C-terminal" evidence="6">
    <location>
        <begin position="546"/>
        <end position="619"/>
    </location>
</feature>
<keyword evidence="9" id="KW-1185">Reference proteome</keyword>
<dbReference type="Gene3D" id="3.30.300.30">
    <property type="match status" value="1"/>
</dbReference>
<dbReference type="InterPro" id="IPR000873">
    <property type="entry name" value="AMP-dep_synth/lig_dom"/>
</dbReference>
<dbReference type="PROSITE" id="PS00455">
    <property type="entry name" value="AMP_BINDING"/>
    <property type="match status" value="1"/>
</dbReference>
<protein>
    <submittedName>
        <fullName evidence="8">Acetoacetyl-CoA synthetase</fullName>
    </submittedName>
</protein>
<evidence type="ECO:0000313" key="8">
    <source>
        <dbReference type="EMBL" id="GLV59075.1"/>
    </source>
</evidence>
<accession>A0ABQ6FXQ5</accession>
<evidence type="ECO:0000256" key="4">
    <source>
        <dbReference type="ARBA" id="ARBA00022840"/>
    </source>
</evidence>
<organism evidence="8 9">
    <name type="scientific">Dictyobacter halimunensis</name>
    <dbReference type="NCBI Taxonomy" id="3026934"/>
    <lineage>
        <taxon>Bacteria</taxon>
        <taxon>Bacillati</taxon>
        <taxon>Chloroflexota</taxon>
        <taxon>Ktedonobacteria</taxon>
        <taxon>Ktedonobacterales</taxon>
        <taxon>Dictyobacteraceae</taxon>
        <taxon>Dictyobacter</taxon>
    </lineage>
</organism>
<comment type="caution">
    <text evidence="8">The sequence shown here is derived from an EMBL/GenBank/DDBJ whole genome shotgun (WGS) entry which is preliminary data.</text>
</comment>
<dbReference type="Gene3D" id="3.40.50.12780">
    <property type="entry name" value="N-terminal domain of ligase-like"/>
    <property type="match status" value="1"/>
</dbReference>
<gene>
    <name evidence="8" type="ORF">KDH_59030</name>
</gene>
<keyword evidence="3" id="KW-0547">Nucleotide-binding</keyword>
<reference evidence="8 9" key="1">
    <citation type="submission" date="2023-02" db="EMBL/GenBank/DDBJ databases">
        <title>Dictyobacter halimunensis sp. nov., a new member of the class Ktedonobacteria from forest soil in a geothermal area.</title>
        <authorList>
            <person name="Rachmania M.K."/>
            <person name="Ningsih F."/>
            <person name="Sakai Y."/>
            <person name="Yabe S."/>
            <person name="Yokota A."/>
            <person name="Sjamsuridzal W."/>
        </authorList>
    </citation>
    <scope>NUCLEOTIDE SEQUENCE [LARGE SCALE GENOMIC DNA]</scope>
    <source>
        <strain evidence="8 9">S3.2.2.5</strain>
    </source>
</reference>
<dbReference type="Proteomes" id="UP001344906">
    <property type="component" value="Unassembled WGS sequence"/>
</dbReference>
<dbReference type="InterPro" id="IPR020845">
    <property type="entry name" value="AMP-binding_CS"/>
</dbReference>
<dbReference type="EMBL" id="BSRI01000002">
    <property type="protein sequence ID" value="GLV59075.1"/>
    <property type="molecule type" value="Genomic_DNA"/>
</dbReference>
<evidence type="ECO:0000256" key="1">
    <source>
        <dbReference type="ARBA" id="ARBA00006432"/>
    </source>
</evidence>
<dbReference type="Pfam" id="PF16177">
    <property type="entry name" value="ACAS_N"/>
    <property type="match status" value="1"/>
</dbReference>
<keyword evidence="2" id="KW-0436">Ligase</keyword>
<dbReference type="Pfam" id="PF00501">
    <property type="entry name" value="AMP-binding"/>
    <property type="match status" value="1"/>
</dbReference>
<sequence>MYMETPLGKDQPLWSPSEKDRREANISQYMHWLTQERGLHFENREELWRWSVEHLEDFWASIWSYFHIQASQPYTQVLAERKMPGADWFAGAKLNYAEHAFRHATSDRPAMIFQSERQGLTEISWQELKRNVGAVAHALRAMGVQTGDRVVAYLPDIPEAITAFLACASIGATWSSCSPDFGTSSVIDRFKQIEPTILFAIDGYQYNGKTFDRKEVVKELQRELPTLQKVVLVPYLYADASAADIPNGLLWSDVVREEAELVFEQVPFSHPLWVLYSSGTTGLPKPIVQGHGGILLEHLKALTLDVDLKPGDRFFWFTTTGWMMWNFLVGGLLAGAVTLLYDGSPGYPNIETLWRFAQESKMTFFGTSASYITSCMKAGIEPGQTYDLSQLRGLGSTGSPLPPEGFRWIYEHVKEDLWVASVSGGTDVCSAFITGSVLLPVYAGELQCRSLGANVQSFDEEGHPLIDEVGELVVTDPLPSMPLYFWNDPDQQRYQESYFAQYPGVWRHGDWIRITPEGSAVIYGRSDSTINRMGIRMGSSEIYRIVEGLPEIMDSLIVGVELPHGNYYLPLFVVLREGVQLDETLKAKIKQALRSNISPHHVPDEILVIQEVPRTLSGKKLEVPVKKLLMGIPAEKAVSVDALSNPRSIDYFLDVARRVAALKQESVGEAK</sequence>
<evidence type="ECO:0000259" key="5">
    <source>
        <dbReference type="Pfam" id="PF00501"/>
    </source>
</evidence>
<feature type="domain" description="AMP-dependent synthetase/ligase" evidence="5">
    <location>
        <begin position="104"/>
        <end position="477"/>
    </location>
</feature>
<dbReference type="Pfam" id="PF13193">
    <property type="entry name" value="AMP-binding_C"/>
    <property type="match status" value="1"/>
</dbReference>
<dbReference type="PANTHER" id="PTHR42921">
    <property type="entry name" value="ACETOACETYL-COA SYNTHETASE"/>
    <property type="match status" value="1"/>
</dbReference>
<dbReference type="InterPro" id="IPR032387">
    <property type="entry name" value="ACAS_N"/>
</dbReference>
<feature type="domain" description="Acetyl-coenzyme A synthetase N-terminal" evidence="7">
    <location>
        <begin position="45"/>
        <end position="100"/>
    </location>
</feature>
<evidence type="ECO:0000256" key="3">
    <source>
        <dbReference type="ARBA" id="ARBA00022741"/>
    </source>
</evidence>
<dbReference type="CDD" id="cd05943">
    <property type="entry name" value="AACS"/>
    <property type="match status" value="1"/>
</dbReference>
<evidence type="ECO:0000259" key="7">
    <source>
        <dbReference type="Pfam" id="PF16177"/>
    </source>
</evidence>
<dbReference type="SUPFAM" id="SSF56801">
    <property type="entry name" value="Acetyl-CoA synthetase-like"/>
    <property type="match status" value="1"/>
</dbReference>
<evidence type="ECO:0000256" key="2">
    <source>
        <dbReference type="ARBA" id="ARBA00022598"/>
    </source>
</evidence>
<dbReference type="InterPro" id="IPR025110">
    <property type="entry name" value="AMP-bd_C"/>
</dbReference>
<dbReference type="NCBIfam" id="NF002937">
    <property type="entry name" value="PRK03584.1"/>
    <property type="match status" value="1"/>
</dbReference>
<comment type="similarity">
    <text evidence="1">Belongs to the ATP-dependent AMP-binding enzyme family.</text>
</comment>
<dbReference type="NCBIfam" id="TIGR01217">
    <property type="entry name" value="ac_ac_CoA_syn"/>
    <property type="match status" value="1"/>
</dbReference>
<evidence type="ECO:0000313" key="9">
    <source>
        <dbReference type="Proteomes" id="UP001344906"/>
    </source>
</evidence>
<keyword evidence="4" id="KW-0067">ATP-binding</keyword>
<name>A0ABQ6FXQ5_9CHLR</name>
<dbReference type="PANTHER" id="PTHR42921:SF1">
    <property type="entry name" value="ACETOACETYL-COA SYNTHETASE"/>
    <property type="match status" value="1"/>
</dbReference>
<evidence type="ECO:0000259" key="6">
    <source>
        <dbReference type="Pfam" id="PF13193"/>
    </source>
</evidence>
<dbReference type="InterPro" id="IPR005914">
    <property type="entry name" value="Acac_CoA_synth"/>
</dbReference>